<evidence type="ECO:0000256" key="2">
    <source>
        <dbReference type="RuleBase" id="RU003894"/>
    </source>
</evidence>
<dbReference type="GO" id="GO:0006334">
    <property type="term" value="P:nucleosome assembly"/>
    <property type="evidence" value="ECO:0007669"/>
    <property type="project" value="InterPro"/>
</dbReference>
<evidence type="ECO:0000256" key="3">
    <source>
        <dbReference type="SAM" id="MobiDB-lite"/>
    </source>
</evidence>
<proteinExistence type="inferred from homology"/>
<keyword evidence="2" id="KW-0158">Chromosome</keyword>
<dbReference type="Proteomes" id="UP000053872">
    <property type="component" value="Unassembled WGS sequence"/>
</dbReference>
<feature type="compositionally biased region" description="Basic residues" evidence="3">
    <location>
        <begin position="150"/>
        <end position="165"/>
    </location>
</feature>
<evidence type="ECO:0000259" key="4">
    <source>
        <dbReference type="Pfam" id="PF00538"/>
    </source>
</evidence>
<evidence type="ECO:0000256" key="1">
    <source>
        <dbReference type="ARBA" id="ARBA00023125"/>
    </source>
</evidence>
<dbReference type="GO" id="GO:0003677">
    <property type="term" value="F:DNA binding"/>
    <property type="evidence" value="ECO:0007669"/>
    <property type="project" value="UniProtKB-KW"/>
</dbReference>
<organism evidence="5 6">
    <name type="scientific">Columba livia</name>
    <name type="common">Rock dove</name>
    <dbReference type="NCBI Taxonomy" id="8932"/>
    <lineage>
        <taxon>Eukaryota</taxon>
        <taxon>Metazoa</taxon>
        <taxon>Chordata</taxon>
        <taxon>Craniata</taxon>
        <taxon>Vertebrata</taxon>
        <taxon>Euteleostomi</taxon>
        <taxon>Archelosauria</taxon>
        <taxon>Archosauria</taxon>
        <taxon>Dinosauria</taxon>
        <taxon>Saurischia</taxon>
        <taxon>Theropoda</taxon>
        <taxon>Coelurosauria</taxon>
        <taxon>Aves</taxon>
        <taxon>Neognathae</taxon>
        <taxon>Neoaves</taxon>
        <taxon>Columbimorphae</taxon>
        <taxon>Columbiformes</taxon>
        <taxon>Columbidae</taxon>
        <taxon>Columba</taxon>
    </lineage>
</organism>
<dbReference type="PRINTS" id="PR00624">
    <property type="entry name" value="HISTONEH5"/>
</dbReference>
<dbReference type="Pfam" id="PF00538">
    <property type="entry name" value="Linker_histone"/>
    <property type="match status" value="1"/>
</dbReference>
<dbReference type="InterPro" id="IPR036388">
    <property type="entry name" value="WH-like_DNA-bd_sf"/>
</dbReference>
<dbReference type="STRING" id="8932.A0A2I0MJG9"/>
<comment type="subcellular location">
    <subcellularLocation>
        <location evidence="2">Nucleus</location>
    </subcellularLocation>
</comment>
<dbReference type="InParanoid" id="A0A2I0MJG9"/>
<feature type="compositionally biased region" description="Low complexity" evidence="3">
    <location>
        <begin position="217"/>
        <end position="229"/>
    </location>
</feature>
<dbReference type="OrthoDB" id="1110759at2759"/>
<dbReference type="GO" id="GO:0005634">
    <property type="term" value="C:nucleus"/>
    <property type="evidence" value="ECO:0007669"/>
    <property type="project" value="UniProtKB-SubCell"/>
</dbReference>
<dbReference type="Gene3D" id="1.10.10.10">
    <property type="entry name" value="Winged helix-like DNA-binding domain superfamily/Winged helix DNA-binding domain"/>
    <property type="match status" value="1"/>
</dbReference>
<dbReference type="InterPro" id="IPR036390">
    <property type="entry name" value="WH_DNA-bd_sf"/>
</dbReference>
<dbReference type="InterPro" id="IPR005819">
    <property type="entry name" value="H1/H5"/>
</dbReference>
<evidence type="ECO:0000313" key="5">
    <source>
        <dbReference type="EMBL" id="PKK29817.1"/>
    </source>
</evidence>
<sequence length="252" mass="27091">MKKWSRRKVCKLDFQKLNSCPKTPVTKPARVPFTAALTSLLEEAPPPKVLLIQTKETEEGELSSPDDVRFDREYDGTMVSVVVFRSDVCCFEEISDVIFNAAETYRRPSARIKLGLKSLVSKGTLVQTKGTGASGSFRLSKKPGEVKEKPLKKRAAVAKPKKPAAKKPASAAKKPKKVVTAKKSPKKAKKPAAAATKKAAKSPKKVTKAAKPKKAVTAKSPAKAQTAKPKAAKPKAPKPKAAKAKKAAAKKK</sequence>
<feature type="compositionally biased region" description="Basic residues" evidence="3">
    <location>
        <begin position="173"/>
        <end position="190"/>
    </location>
</feature>
<accession>A0A2I0MJG9</accession>
<feature type="region of interest" description="Disordered" evidence="3">
    <location>
        <begin position="130"/>
        <end position="252"/>
    </location>
</feature>
<dbReference type="InterPro" id="IPR005818">
    <property type="entry name" value="Histone_H1/H5_H15"/>
</dbReference>
<dbReference type="GO" id="GO:0030527">
    <property type="term" value="F:structural constituent of chromatin"/>
    <property type="evidence" value="ECO:0007669"/>
    <property type="project" value="InterPro"/>
</dbReference>
<comment type="similarity">
    <text evidence="2">Belongs to the histone H1/H5 family.</text>
</comment>
<protein>
    <submittedName>
        <fullName evidence="5">Histone H1.10-like</fullName>
    </submittedName>
</protein>
<keyword evidence="2" id="KW-0539">Nucleus</keyword>
<feature type="domain" description="H15" evidence="4">
    <location>
        <begin position="109"/>
        <end position="140"/>
    </location>
</feature>
<reference evidence="5 6" key="1">
    <citation type="journal article" date="2013" name="Science">
        <title>Genomic diversity and evolution of the head crest in the rock pigeon.</title>
        <authorList>
            <person name="Shapiro M.D."/>
            <person name="Kronenberg Z."/>
            <person name="Li C."/>
            <person name="Domyan E.T."/>
            <person name="Pan H."/>
            <person name="Campbell M."/>
            <person name="Tan H."/>
            <person name="Huff C.D."/>
            <person name="Hu H."/>
            <person name="Vickrey A.I."/>
            <person name="Nielsen S.C."/>
            <person name="Stringham S.A."/>
            <person name="Hu H."/>
            <person name="Willerslev E."/>
            <person name="Gilbert M.T."/>
            <person name="Yandell M."/>
            <person name="Zhang G."/>
            <person name="Wang J."/>
        </authorList>
    </citation>
    <scope>NUCLEOTIDE SEQUENCE [LARGE SCALE GENOMIC DNA]</scope>
    <source>
        <tissue evidence="5">Blood</tissue>
    </source>
</reference>
<dbReference type="EMBL" id="AKCR02000009">
    <property type="protein sequence ID" value="PKK29817.1"/>
    <property type="molecule type" value="Genomic_DNA"/>
</dbReference>
<feature type="compositionally biased region" description="Basic residues" evidence="3">
    <location>
        <begin position="198"/>
        <end position="216"/>
    </location>
</feature>
<dbReference type="CDD" id="cd00073">
    <property type="entry name" value="H15"/>
    <property type="match status" value="1"/>
</dbReference>
<dbReference type="AlphaFoldDB" id="A0A2I0MJG9"/>
<evidence type="ECO:0000313" key="6">
    <source>
        <dbReference type="Proteomes" id="UP000053872"/>
    </source>
</evidence>
<gene>
    <name evidence="5" type="ORF">A306_00004835</name>
</gene>
<dbReference type="KEGG" id="clv:102089680"/>
<comment type="caution">
    <text evidence="5">The sequence shown here is derived from an EMBL/GenBank/DDBJ whole genome shotgun (WGS) entry which is preliminary data.</text>
</comment>
<dbReference type="GO" id="GO:0000786">
    <property type="term" value="C:nucleosome"/>
    <property type="evidence" value="ECO:0007669"/>
    <property type="project" value="InterPro"/>
</dbReference>
<dbReference type="SUPFAM" id="SSF46785">
    <property type="entry name" value="Winged helix' DNA-binding domain"/>
    <property type="match status" value="1"/>
</dbReference>
<feature type="compositionally biased region" description="Basic residues" evidence="3">
    <location>
        <begin position="230"/>
        <end position="252"/>
    </location>
</feature>
<keyword evidence="6" id="KW-1185">Reference proteome</keyword>
<keyword evidence="1 2" id="KW-0238">DNA-binding</keyword>
<name>A0A2I0MJG9_COLLI</name>